<dbReference type="AlphaFoldDB" id="A0A1S8BL39"/>
<dbReference type="Proteomes" id="UP000190776">
    <property type="component" value="Unassembled WGS sequence"/>
</dbReference>
<dbReference type="EMBL" id="MSZU01000075">
    <property type="protein sequence ID" value="OMP88207.1"/>
    <property type="molecule type" value="Genomic_DNA"/>
</dbReference>
<evidence type="ECO:0000313" key="1">
    <source>
        <dbReference type="EMBL" id="OMP88207.1"/>
    </source>
</evidence>
<protein>
    <submittedName>
        <fullName evidence="1">Uncharacterized protein</fullName>
    </submittedName>
</protein>
<gene>
    <name evidence="1" type="ORF">BK809_0002964</name>
</gene>
<dbReference type="OrthoDB" id="1022638at2759"/>
<name>A0A1S8BL39_9PEZI</name>
<sequence>MMCRVINAYILGEQLLDCCFRNVLMDILLSMQDCALLVGGSNVDLIYMFTTELSPMRKLAVDWFIWLHHNGNYHCQVGLWTPTYLPLPLEFLHNVVDACIERRQPNNFSKPVQAPWDKDPCDYHSHQDGQKCNLNNTAELR</sequence>
<proteinExistence type="predicted"/>
<reference evidence="1 2" key="1">
    <citation type="submission" date="2017-01" db="EMBL/GenBank/DDBJ databases">
        <title>Draft genome sequence of Diplodia seriata F98.1, a fungal species involved in grapevine trunk diseases.</title>
        <authorList>
            <person name="Robert-Siegwald G."/>
            <person name="Vallet J."/>
            <person name="Abou-Mansour E."/>
            <person name="Xu J."/>
            <person name="Rey P."/>
            <person name="Bertsch C."/>
            <person name="Rego C."/>
            <person name="Larignon P."/>
            <person name="Fontaine F."/>
            <person name="Lebrun M.-H."/>
        </authorList>
    </citation>
    <scope>NUCLEOTIDE SEQUENCE [LARGE SCALE GENOMIC DNA]</scope>
    <source>
        <strain evidence="1 2">F98.1</strain>
    </source>
</reference>
<organism evidence="1 2">
    <name type="scientific">Diplodia seriata</name>
    <dbReference type="NCBI Taxonomy" id="420778"/>
    <lineage>
        <taxon>Eukaryota</taxon>
        <taxon>Fungi</taxon>
        <taxon>Dikarya</taxon>
        <taxon>Ascomycota</taxon>
        <taxon>Pezizomycotina</taxon>
        <taxon>Dothideomycetes</taxon>
        <taxon>Dothideomycetes incertae sedis</taxon>
        <taxon>Botryosphaeriales</taxon>
        <taxon>Botryosphaeriaceae</taxon>
        <taxon>Diplodia</taxon>
    </lineage>
</organism>
<comment type="caution">
    <text evidence="1">The sequence shown here is derived from an EMBL/GenBank/DDBJ whole genome shotgun (WGS) entry which is preliminary data.</text>
</comment>
<evidence type="ECO:0000313" key="2">
    <source>
        <dbReference type="Proteomes" id="UP000190776"/>
    </source>
</evidence>
<accession>A0A1S8BL39</accession>